<keyword evidence="2" id="KW-1185">Reference proteome</keyword>
<protein>
    <submittedName>
        <fullName evidence="1">FdxN element excision controlling factor protein</fullName>
    </submittedName>
</protein>
<dbReference type="KEGG" id="ttq:NIES37_48080"/>
<accession>A0A1Z4N587</accession>
<name>A0A1Z4N587_9CYAN</name>
<dbReference type="Pfam" id="PF08869">
    <property type="entry name" value="XisI"/>
    <property type="match status" value="1"/>
</dbReference>
<dbReference type="SUPFAM" id="SSF143847">
    <property type="entry name" value="XisI-like"/>
    <property type="match status" value="1"/>
</dbReference>
<dbReference type="RefSeq" id="WP_096579981.1">
    <property type="nucleotide sequence ID" value="NZ_CAWNJS010000001.1"/>
</dbReference>
<sequence length="112" mass="12751">MDTKLKYQNIIQSVLQNHADYRTALGDGYASQVLFDDERRQYLVLDIGWSGDKYLHATPIHLSLIDEKIWIQWDDTEEGVASDLLAAGVPKEDIVLGFRHPKIRQHTGFAVA</sequence>
<evidence type="ECO:0000313" key="1">
    <source>
        <dbReference type="EMBL" id="BAZ00812.1"/>
    </source>
</evidence>
<proteinExistence type="predicted"/>
<dbReference type="InterPro" id="IPR035943">
    <property type="entry name" value="XisI-like_sf"/>
</dbReference>
<dbReference type="Proteomes" id="UP000218785">
    <property type="component" value="Chromosome"/>
</dbReference>
<organism evidence="1 2">
    <name type="scientific">Tolypothrix tenuis PCC 7101</name>
    <dbReference type="NCBI Taxonomy" id="231146"/>
    <lineage>
        <taxon>Bacteria</taxon>
        <taxon>Bacillati</taxon>
        <taxon>Cyanobacteriota</taxon>
        <taxon>Cyanophyceae</taxon>
        <taxon>Nostocales</taxon>
        <taxon>Tolypothrichaceae</taxon>
        <taxon>Tolypothrix</taxon>
    </lineage>
</organism>
<gene>
    <name evidence="1" type="ORF">NIES37_48080</name>
</gene>
<dbReference type="InterPro" id="IPR014968">
    <property type="entry name" value="XisI"/>
</dbReference>
<dbReference type="AlphaFoldDB" id="A0A1Z4N587"/>
<dbReference type="EMBL" id="AP018248">
    <property type="protein sequence ID" value="BAZ00812.1"/>
    <property type="molecule type" value="Genomic_DNA"/>
</dbReference>
<reference evidence="1 2" key="1">
    <citation type="submission" date="2017-06" db="EMBL/GenBank/DDBJ databases">
        <title>Genome sequencing of cyanobaciteial culture collection at National Institute for Environmental Studies (NIES).</title>
        <authorList>
            <person name="Hirose Y."/>
            <person name="Shimura Y."/>
            <person name="Fujisawa T."/>
            <person name="Nakamura Y."/>
            <person name="Kawachi M."/>
        </authorList>
    </citation>
    <scope>NUCLEOTIDE SEQUENCE [LARGE SCALE GENOMIC DNA]</scope>
    <source>
        <strain evidence="1 2">NIES-37</strain>
    </source>
</reference>
<evidence type="ECO:0000313" key="2">
    <source>
        <dbReference type="Proteomes" id="UP000218785"/>
    </source>
</evidence>
<dbReference type="CDD" id="cd16382">
    <property type="entry name" value="XisI-like"/>
    <property type="match status" value="1"/>
</dbReference>
<dbReference type="Gene3D" id="3.30.310.110">
    <property type="entry name" value="XisI-like"/>
    <property type="match status" value="1"/>
</dbReference>